<dbReference type="Pfam" id="PF16652">
    <property type="entry name" value="PH_13"/>
    <property type="match status" value="1"/>
</dbReference>
<protein>
    <submittedName>
        <fullName evidence="4">Pleckstrin homology domain-containing protein</fullName>
    </submittedName>
</protein>
<dbReference type="InterPro" id="IPR001849">
    <property type="entry name" value="PH_domain"/>
</dbReference>
<sequence>MHMVRAIFKDPLSKVAGQDAIEQIFLNWDKLIELSRNIHFELKTKPAGEVFCRRIDDLEEFVRFCERQESAIEFLNGLQNKNPQFKKVYQACCQREYAKGVSLAYFLLLPMSRITRYPLIFDKMIKYSSAEDPQYETLQNTHQLLKALCARVNQALTEVENKNMLWWSQRHINCESLHSTLEFTSKTREIGPRSFLHAGILYKAKSNKLLVGLLYSDFLLLTTPIEPIVEPDTLKLTKNSDLHLQLYKTPLLMKKLMITASAEDLSFELKTADITVTLKAPNKNAKMMWTKQIEKAIEQYGVALQMKNAEEIRTYGRSSNTSNQIRIGRLVLEVVSIQDFDPKLACDGRWLTCMSGFSTSLSSDGSNDAYVWPRQKHEVDLAKNSNYFTTQMDINENMKAKDFYLALLIPMRYRPDMYIGENRIPVQELIAMSSGHPGLIMRSIRLQNGEIAASACTLNIKFFIQMFD</sequence>
<dbReference type="Proteomes" id="UP001201812">
    <property type="component" value="Unassembled WGS sequence"/>
</dbReference>
<dbReference type="SMART" id="SM00233">
    <property type="entry name" value="PH"/>
    <property type="match status" value="1"/>
</dbReference>
<accession>A0AAD4R723</accession>
<dbReference type="SMART" id="SM00325">
    <property type="entry name" value="RhoGEF"/>
    <property type="match status" value="1"/>
</dbReference>
<evidence type="ECO:0000313" key="4">
    <source>
        <dbReference type="EMBL" id="KAI1714545.1"/>
    </source>
</evidence>
<dbReference type="InterPro" id="IPR000219">
    <property type="entry name" value="DH_dom"/>
</dbReference>
<dbReference type="EMBL" id="JAKKPZ010000013">
    <property type="protein sequence ID" value="KAI1714545.1"/>
    <property type="molecule type" value="Genomic_DNA"/>
</dbReference>
<dbReference type="InterPro" id="IPR011993">
    <property type="entry name" value="PH-like_dom_sf"/>
</dbReference>
<evidence type="ECO:0000256" key="1">
    <source>
        <dbReference type="ARBA" id="ARBA00004496"/>
    </source>
</evidence>
<organism evidence="4 5">
    <name type="scientific">Ditylenchus destructor</name>
    <dbReference type="NCBI Taxonomy" id="166010"/>
    <lineage>
        <taxon>Eukaryota</taxon>
        <taxon>Metazoa</taxon>
        <taxon>Ecdysozoa</taxon>
        <taxon>Nematoda</taxon>
        <taxon>Chromadorea</taxon>
        <taxon>Rhabditida</taxon>
        <taxon>Tylenchina</taxon>
        <taxon>Tylenchomorpha</taxon>
        <taxon>Sphaerularioidea</taxon>
        <taxon>Anguinidae</taxon>
        <taxon>Anguininae</taxon>
        <taxon>Ditylenchus</taxon>
    </lineage>
</organism>
<dbReference type="Pfam" id="PF00621">
    <property type="entry name" value="RhoGEF"/>
    <property type="match status" value="1"/>
</dbReference>
<dbReference type="PANTHER" id="PTHR46006">
    <property type="entry name" value="RHO GUANINE NUCLEOTIDE EXCHANGE FACTOR AT 64C, ISOFORM A"/>
    <property type="match status" value="1"/>
</dbReference>
<dbReference type="SUPFAM" id="SSF50729">
    <property type="entry name" value="PH domain-like"/>
    <property type="match status" value="1"/>
</dbReference>
<evidence type="ECO:0000259" key="3">
    <source>
        <dbReference type="PROSITE" id="PS50010"/>
    </source>
</evidence>
<evidence type="ECO:0000313" key="5">
    <source>
        <dbReference type="Proteomes" id="UP001201812"/>
    </source>
</evidence>
<dbReference type="PROSITE" id="PS50010">
    <property type="entry name" value="DH_2"/>
    <property type="match status" value="1"/>
</dbReference>
<dbReference type="AlphaFoldDB" id="A0AAD4R723"/>
<dbReference type="SUPFAM" id="SSF48065">
    <property type="entry name" value="DBL homology domain (DH-domain)"/>
    <property type="match status" value="1"/>
</dbReference>
<reference evidence="4" key="1">
    <citation type="submission" date="2022-01" db="EMBL/GenBank/DDBJ databases">
        <title>Genome Sequence Resource for Two Populations of Ditylenchus destructor, the Migratory Endoparasitic Phytonematode.</title>
        <authorList>
            <person name="Zhang H."/>
            <person name="Lin R."/>
            <person name="Xie B."/>
        </authorList>
    </citation>
    <scope>NUCLEOTIDE SEQUENCE</scope>
    <source>
        <strain evidence="4">BazhouSP</strain>
    </source>
</reference>
<dbReference type="Gene3D" id="1.20.900.10">
    <property type="entry name" value="Dbl homology (DH) domain"/>
    <property type="match status" value="1"/>
</dbReference>
<name>A0AAD4R723_9BILA</name>
<dbReference type="InterPro" id="IPR035899">
    <property type="entry name" value="DBL_dom_sf"/>
</dbReference>
<dbReference type="GO" id="GO:0005085">
    <property type="term" value="F:guanyl-nucleotide exchange factor activity"/>
    <property type="evidence" value="ECO:0007669"/>
    <property type="project" value="InterPro"/>
</dbReference>
<evidence type="ECO:0000256" key="2">
    <source>
        <dbReference type="ARBA" id="ARBA00022490"/>
    </source>
</evidence>
<keyword evidence="2" id="KW-0963">Cytoplasm</keyword>
<dbReference type="InterPro" id="IPR051480">
    <property type="entry name" value="Endocytic_GEF_Adapter"/>
</dbReference>
<dbReference type="GO" id="GO:0005737">
    <property type="term" value="C:cytoplasm"/>
    <property type="evidence" value="ECO:0007669"/>
    <property type="project" value="UniProtKB-SubCell"/>
</dbReference>
<comment type="caution">
    <text evidence="4">The sequence shown here is derived from an EMBL/GenBank/DDBJ whole genome shotgun (WGS) entry which is preliminary data.</text>
</comment>
<comment type="subcellular location">
    <subcellularLocation>
        <location evidence="1">Cytoplasm</location>
    </subcellularLocation>
</comment>
<keyword evidence="5" id="KW-1185">Reference proteome</keyword>
<proteinExistence type="predicted"/>
<dbReference type="Gene3D" id="2.30.29.30">
    <property type="entry name" value="Pleckstrin-homology domain (PH domain)/Phosphotyrosine-binding domain (PTB)"/>
    <property type="match status" value="1"/>
</dbReference>
<gene>
    <name evidence="4" type="ORF">DdX_08646</name>
</gene>
<feature type="domain" description="DH" evidence="3">
    <location>
        <begin position="1"/>
        <end position="155"/>
    </location>
</feature>
<dbReference type="PANTHER" id="PTHR46006:SF6">
    <property type="entry name" value="INTERSECTIN-2 ISOFORM X1"/>
    <property type="match status" value="1"/>
</dbReference>
<dbReference type="GO" id="GO:0035025">
    <property type="term" value="P:positive regulation of Rho protein signal transduction"/>
    <property type="evidence" value="ECO:0007669"/>
    <property type="project" value="TreeGrafter"/>
</dbReference>